<organism evidence="1 2">
    <name type="scientific">Leptospira fletcheri</name>
    <dbReference type="NCBI Taxonomy" id="2484981"/>
    <lineage>
        <taxon>Bacteria</taxon>
        <taxon>Pseudomonadati</taxon>
        <taxon>Spirochaetota</taxon>
        <taxon>Spirochaetia</taxon>
        <taxon>Leptospirales</taxon>
        <taxon>Leptospiraceae</taxon>
        <taxon>Leptospira</taxon>
    </lineage>
</organism>
<name>A0A4V3JD81_9LEPT</name>
<protein>
    <submittedName>
        <fullName evidence="1">Uncharacterized protein</fullName>
    </submittedName>
</protein>
<dbReference type="EMBL" id="RQET01000009">
    <property type="protein sequence ID" value="TGK08999.1"/>
    <property type="molecule type" value="Genomic_DNA"/>
</dbReference>
<dbReference type="AlphaFoldDB" id="A0A4V3JD81"/>
<evidence type="ECO:0000313" key="1">
    <source>
        <dbReference type="EMBL" id="TGK08999.1"/>
    </source>
</evidence>
<accession>A0A4V3JD81</accession>
<dbReference type="Proteomes" id="UP000298458">
    <property type="component" value="Unassembled WGS sequence"/>
</dbReference>
<keyword evidence="2" id="KW-1185">Reference proteome</keyword>
<comment type="caution">
    <text evidence="1">The sequence shown here is derived from an EMBL/GenBank/DDBJ whole genome shotgun (WGS) entry which is preliminary data.</text>
</comment>
<dbReference type="OrthoDB" id="2971754at2"/>
<evidence type="ECO:0000313" key="2">
    <source>
        <dbReference type="Proteomes" id="UP000298458"/>
    </source>
</evidence>
<reference evidence="1" key="1">
    <citation type="journal article" date="2019" name="PLoS Negl. Trop. Dis.">
        <title>Revisiting the worldwide diversity of Leptospira species in the environment.</title>
        <authorList>
            <person name="Vincent A.T."/>
            <person name="Schiettekatte O."/>
            <person name="Bourhy P."/>
            <person name="Veyrier F.J."/>
            <person name="Picardeau M."/>
        </authorList>
    </citation>
    <scope>NUCLEOTIDE SEQUENCE [LARGE SCALE GENOMIC DNA]</scope>
    <source>
        <strain evidence="1">SSW15</strain>
    </source>
</reference>
<dbReference type="RefSeq" id="WP_135768685.1">
    <property type="nucleotide sequence ID" value="NZ_RQET01000009.1"/>
</dbReference>
<sequence>MKAFLQMGHHSENLVGEKGLSEFSGIILSPVNRLPDQLASDTADYIKKGYSVLLDPQLYFPATERQKLTEQPYFPDDMDTSDLSSLKWWKNLSDKLSSFCIEIGIKKTATPAPLTRNSSNDEYYSLISNIGASILEKSKGVEVYQTVIVHLPTIDNIERIYRIASLVSNSDYKGYYLVFLWDKDPRNEIDNETMLFYAMELIYSLANLEKEIIVSHSGTEMPLYIVAGASSCASGKFFNLRRFTSSRYEEPTEQSGGGQLPYWFEQGYMAFLRQTDYFRIKTSKLSSILGTGYSSNLWSKIIEEQLVTDPEKAWLSHSWRHYLSWFSETHKYLKEISNPGIVLSDWLKLAESNWEALESEDILMDEKKNDGRWLRPWRQALGKFKAARK</sequence>
<gene>
    <name evidence="1" type="ORF">EHO60_13320</name>
</gene>
<proteinExistence type="predicted"/>